<dbReference type="RefSeq" id="WP_237817625.1">
    <property type="nucleotide sequence ID" value="NZ_JAKLTQ010000001.1"/>
</dbReference>
<protein>
    <recommendedName>
        <fullName evidence="4">YtxH domain-containing protein</fullName>
    </recommendedName>
</protein>
<evidence type="ECO:0000313" key="3">
    <source>
        <dbReference type="Proteomes" id="UP001165368"/>
    </source>
</evidence>
<evidence type="ECO:0000256" key="1">
    <source>
        <dbReference type="SAM" id="MobiDB-lite"/>
    </source>
</evidence>
<accession>A0ABS9L1G3</accession>
<keyword evidence="3" id="KW-1185">Reference proteome</keyword>
<evidence type="ECO:0000313" key="2">
    <source>
        <dbReference type="EMBL" id="MCG2620524.1"/>
    </source>
</evidence>
<comment type="caution">
    <text evidence="2">The sequence shown here is derived from an EMBL/GenBank/DDBJ whole genome shotgun (WGS) entry which is preliminary data.</text>
</comment>
<reference evidence="2" key="1">
    <citation type="submission" date="2022-01" db="EMBL/GenBank/DDBJ databases">
        <authorList>
            <person name="Jo J.-H."/>
            <person name="Im W.-T."/>
        </authorList>
    </citation>
    <scope>NUCLEOTIDE SEQUENCE</scope>
    <source>
        <strain evidence="2">I2-34</strain>
    </source>
</reference>
<name>A0ABS9L1G3_9MICC</name>
<dbReference type="Proteomes" id="UP001165368">
    <property type="component" value="Unassembled WGS sequence"/>
</dbReference>
<dbReference type="EMBL" id="JAKLTQ010000001">
    <property type="protein sequence ID" value="MCG2620524.1"/>
    <property type="molecule type" value="Genomic_DNA"/>
</dbReference>
<sequence>MMRALIFGAGAAVGYVLGTKAGRQRYEQLKQQVGKVWQDPRTQEKIAGAKESVKDLVPEVKERLHVAGHKAEGAAAGSSSAVPKTEPDVQSDPAHRDTLGSDWSDEGGATPGGPATNTDPRKEPGI</sequence>
<organism evidence="2 3">
    <name type="scientific">Arthrobacter hankyongi</name>
    <dbReference type="NCBI Taxonomy" id="2904801"/>
    <lineage>
        <taxon>Bacteria</taxon>
        <taxon>Bacillati</taxon>
        <taxon>Actinomycetota</taxon>
        <taxon>Actinomycetes</taxon>
        <taxon>Micrococcales</taxon>
        <taxon>Micrococcaceae</taxon>
        <taxon>Arthrobacter</taxon>
    </lineage>
</organism>
<gene>
    <name evidence="2" type="ORF">LVY72_01200</name>
</gene>
<evidence type="ECO:0008006" key="4">
    <source>
        <dbReference type="Google" id="ProtNLM"/>
    </source>
</evidence>
<proteinExistence type="predicted"/>
<feature type="region of interest" description="Disordered" evidence="1">
    <location>
        <begin position="66"/>
        <end position="126"/>
    </location>
</feature>